<dbReference type="PANTHER" id="PTHR13683:SF750">
    <property type="entry name" value="ASPARTYL PROTEASE AED1"/>
    <property type="match status" value="1"/>
</dbReference>
<dbReference type="PROSITE" id="PS51767">
    <property type="entry name" value="PEPTIDASE_A1"/>
    <property type="match status" value="1"/>
</dbReference>
<evidence type="ECO:0000313" key="4">
    <source>
        <dbReference type="EMBL" id="KAK7303194.1"/>
    </source>
</evidence>
<accession>A0AAN9JRY5</accession>
<evidence type="ECO:0000259" key="3">
    <source>
        <dbReference type="PROSITE" id="PS51767"/>
    </source>
</evidence>
<dbReference type="Proteomes" id="UP001359559">
    <property type="component" value="Unassembled WGS sequence"/>
</dbReference>
<feature type="domain" description="Peptidase A1" evidence="3">
    <location>
        <begin position="110"/>
        <end position="190"/>
    </location>
</feature>
<reference evidence="4 5" key="1">
    <citation type="submission" date="2024-01" db="EMBL/GenBank/DDBJ databases">
        <title>The genomes of 5 underutilized Papilionoideae crops provide insights into root nodulation and disease resistance.</title>
        <authorList>
            <person name="Yuan L."/>
        </authorList>
    </citation>
    <scope>NUCLEOTIDE SEQUENCE [LARGE SCALE GENOMIC DNA]</scope>
    <source>
        <strain evidence="4">LY-2023</strain>
        <tissue evidence="4">Leaf</tissue>
    </source>
</reference>
<keyword evidence="2" id="KW-0732">Signal</keyword>
<evidence type="ECO:0000313" key="5">
    <source>
        <dbReference type="Proteomes" id="UP001359559"/>
    </source>
</evidence>
<dbReference type="Pfam" id="PF14543">
    <property type="entry name" value="TAXi_N"/>
    <property type="match status" value="1"/>
</dbReference>
<dbReference type="InterPro" id="IPR034164">
    <property type="entry name" value="Pepsin-like_dom"/>
</dbReference>
<name>A0AAN9JRY5_CLITE</name>
<dbReference type="GO" id="GO:0006508">
    <property type="term" value="P:proteolysis"/>
    <property type="evidence" value="ECO:0007669"/>
    <property type="project" value="InterPro"/>
</dbReference>
<dbReference type="InterPro" id="IPR033121">
    <property type="entry name" value="PEPTIDASE_A1"/>
</dbReference>
<evidence type="ECO:0000256" key="2">
    <source>
        <dbReference type="SAM" id="SignalP"/>
    </source>
</evidence>
<evidence type="ECO:0000256" key="1">
    <source>
        <dbReference type="ARBA" id="ARBA00007447"/>
    </source>
</evidence>
<dbReference type="InterPro" id="IPR021109">
    <property type="entry name" value="Peptidase_aspartic_dom_sf"/>
</dbReference>
<gene>
    <name evidence="4" type="ORF">RJT34_14096</name>
</gene>
<dbReference type="InterPro" id="IPR001461">
    <property type="entry name" value="Aspartic_peptidase_A1"/>
</dbReference>
<dbReference type="InterPro" id="IPR032861">
    <property type="entry name" value="TAXi_N"/>
</dbReference>
<feature type="chain" id="PRO_5042924423" description="Peptidase A1 domain-containing protein" evidence="2">
    <location>
        <begin position="21"/>
        <end position="190"/>
    </location>
</feature>
<comment type="caution">
    <text evidence="4">The sequence shown here is derived from an EMBL/GenBank/DDBJ whole genome shotgun (WGS) entry which is preliminary data.</text>
</comment>
<feature type="signal peptide" evidence="2">
    <location>
        <begin position="1"/>
        <end position="20"/>
    </location>
</feature>
<dbReference type="Gene3D" id="2.40.70.10">
    <property type="entry name" value="Acid Proteases"/>
    <property type="match status" value="1"/>
</dbReference>
<dbReference type="GO" id="GO:0004190">
    <property type="term" value="F:aspartic-type endopeptidase activity"/>
    <property type="evidence" value="ECO:0007669"/>
    <property type="project" value="InterPro"/>
</dbReference>
<keyword evidence="5" id="KW-1185">Reference proteome</keyword>
<dbReference type="SUPFAM" id="SSF50630">
    <property type="entry name" value="Acid proteases"/>
    <property type="match status" value="1"/>
</dbReference>
<dbReference type="CDD" id="cd05471">
    <property type="entry name" value="pepsin_like"/>
    <property type="match status" value="1"/>
</dbReference>
<dbReference type="PANTHER" id="PTHR13683">
    <property type="entry name" value="ASPARTYL PROTEASES"/>
    <property type="match status" value="1"/>
</dbReference>
<organism evidence="4 5">
    <name type="scientific">Clitoria ternatea</name>
    <name type="common">Butterfly pea</name>
    <dbReference type="NCBI Taxonomy" id="43366"/>
    <lineage>
        <taxon>Eukaryota</taxon>
        <taxon>Viridiplantae</taxon>
        <taxon>Streptophyta</taxon>
        <taxon>Embryophyta</taxon>
        <taxon>Tracheophyta</taxon>
        <taxon>Spermatophyta</taxon>
        <taxon>Magnoliopsida</taxon>
        <taxon>eudicotyledons</taxon>
        <taxon>Gunneridae</taxon>
        <taxon>Pentapetalae</taxon>
        <taxon>rosids</taxon>
        <taxon>fabids</taxon>
        <taxon>Fabales</taxon>
        <taxon>Fabaceae</taxon>
        <taxon>Papilionoideae</taxon>
        <taxon>50 kb inversion clade</taxon>
        <taxon>NPAAA clade</taxon>
        <taxon>indigoferoid/millettioid clade</taxon>
        <taxon>Phaseoleae</taxon>
        <taxon>Clitoria</taxon>
    </lineage>
</organism>
<dbReference type="AlphaFoldDB" id="A0AAN9JRY5"/>
<protein>
    <recommendedName>
        <fullName evidence="3">Peptidase A1 domain-containing protein</fullName>
    </recommendedName>
</protein>
<proteinExistence type="inferred from homology"/>
<sequence>MRNFSFTLLFLLNSLHQFSALQSETPIKHSDHFHIVEFNSLFPASTCNPSARDASQEEFLELVHNYGPCSKSKANSPSIGEILEREYKQLRVNGMNRIGVKWDGSNTLEDVVNVGLGTPEMNFTLVMDTGSSLLWTQCKPCIQGGCFNQKDPIFDPSKSSSYTSITCPSPTCSLANATLGNNTIHAFNCV</sequence>
<dbReference type="EMBL" id="JAYKXN010000003">
    <property type="protein sequence ID" value="KAK7303194.1"/>
    <property type="molecule type" value="Genomic_DNA"/>
</dbReference>
<comment type="similarity">
    <text evidence="1">Belongs to the peptidase A1 family.</text>
</comment>